<evidence type="ECO:0000256" key="8">
    <source>
        <dbReference type="ARBA" id="ARBA00023098"/>
    </source>
</evidence>
<keyword evidence="11" id="KW-1208">Phospholipid metabolism</keyword>
<accession>A0A4V2SLE0</accession>
<dbReference type="GO" id="GO:0005886">
    <property type="term" value="C:plasma membrane"/>
    <property type="evidence" value="ECO:0007669"/>
    <property type="project" value="UniProtKB-SubCell"/>
</dbReference>
<evidence type="ECO:0000256" key="1">
    <source>
        <dbReference type="ARBA" id="ARBA00004236"/>
    </source>
</evidence>
<evidence type="ECO:0000256" key="2">
    <source>
        <dbReference type="ARBA" id="ARBA00022475"/>
    </source>
</evidence>
<dbReference type="CDD" id="cd09110">
    <property type="entry name" value="PLDc_CLS_1"/>
    <property type="match status" value="1"/>
</dbReference>
<keyword evidence="2" id="KW-1003">Cell membrane</keyword>
<keyword evidence="9" id="KW-0472">Membrane</keyword>
<dbReference type="PANTHER" id="PTHR21248">
    <property type="entry name" value="CARDIOLIPIN SYNTHASE"/>
    <property type="match status" value="1"/>
</dbReference>
<dbReference type="PANTHER" id="PTHR21248:SF7">
    <property type="entry name" value="MINOR CARDIOLIPIN SYNTHASE CLSB"/>
    <property type="match status" value="1"/>
</dbReference>
<dbReference type="NCBIfam" id="TIGR04265">
    <property type="entry name" value="bac_cardiolipin"/>
    <property type="match status" value="1"/>
</dbReference>
<evidence type="ECO:0000256" key="10">
    <source>
        <dbReference type="ARBA" id="ARBA00023209"/>
    </source>
</evidence>
<dbReference type="FunFam" id="3.30.870.10:FF:000014">
    <property type="entry name" value="Cardiolipin synthase"/>
    <property type="match status" value="1"/>
</dbReference>
<comment type="subcellular location">
    <subcellularLocation>
        <location evidence="1">Cell membrane</location>
    </subcellularLocation>
</comment>
<evidence type="ECO:0000256" key="4">
    <source>
        <dbReference type="ARBA" id="ARBA00022679"/>
    </source>
</evidence>
<dbReference type="InterPro" id="IPR001736">
    <property type="entry name" value="PLipase_D/transphosphatidylase"/>
</dbReference>
<dbReference type="GO" id="GO:0008808">
    <property type="term" value="F:cardiolipin synthase activity"/>
    <property type="evidence" value="ECO:0007669"/>
    <property type="project" value="UniProtKB-UniRule"/>
</dbReference>
<keyword evidence="4" id="KW-0808">Transferase</keyword>
<evidence type="ECO:0000256" key="5">
    <source>
        <dbReference type="ARBA" id="ARBA00022692"/>
    </source>
</evidence>
<dbReference type="GO" id="GO:0032049">
    <property type="term" value="P:cardiolipin biosynthetic process"/>
    <property type="evidence" value="ECO:0007669"/>
    <property type="project" value="UniProtKB-UniRule"/>
</dbReference>
<organism evidence="14 15">
    <name type="scientific">Scopulibacillus darangshiensis</name>
    <dbReference type="NCBI Taxonomy" id="442528"/>
    <lineage>
        <taxon>Bacteria</taxon>
        <taxon>Bacillati</taxon>
        <taxon>Bacillota</taxon>
        <taxon>Bacilli</taxon>
        <taxon>Bacillales</taxon>
        <taxon>Sporolactobacillaceae</taxon>
        <taxon>Scopulibacillus</taxon>
    </lineage>
</organism>
<evidence type="ECO:0000313" key="14">
    <source>
        <dbReference type="EMBL" id="TCP23016.1"/>
    </source>
</evidence>
<reference evidence="14 15" key="1">
    <citation type="submission" date="2019-03" db="EMBL/GenBank/DDBJ databases">
        <title>Genomic Encyclopedia of Type Strains, Phase IV (KMG-IV): sequencing the most valuable type-strain genomes for metagenomic binning, comparative biology and taxonomic classification.</title>
        <authorList>
            <person name="Goeker M."/>
        </authorList>
    </citation>
    <scope>NUCLEOTIDE SEQUENCE [LARGE SCALE GENOMIC DNA]</scope>
    <source>
        <strain evidence="14 15">DSM 19377</strain>
    </source>
</reference>
<comment type="caution">
    <text evidence="14">The sequence shown here is derived from an EMBL/GenBank/DDBJ whole genome shotgun (WGS) entry which is preliminary data.</text>
</comment>
<keyword evidence="5" id="KW-0812">Transmembrane</keyword>
<evidence type="ECO:0000256" key="12">
    <source>
        <dbReference type="NCBIfam" id="TIGR04265"/>
    </source>
</evidence>
<feature type="domain" description="PLD phosphodiesterase" evidence="13">
    <location>
        <begin position="308"/>
        <end position="335"/>
    </location>
</feature>
<proteinExistence type="predicted"/>
<dbReference type="InterPro" id="IPR022924">
    <property type="entry name" value="Cardiolipin_synthase"/>
</dbReference>
<gene>
    <name evidence="14" type="ORF">EV207_13322</name>
</gene>
<dbReference type="AlphaFoldDB" id="A0A4V2SLE0"/>
<dbReference type="Gene3D" id="3.30.870.10">
    <property type="entry name" value="Endonuclease Chain A"/>
    <property type="match status" value="2"/>
</dbReference>
<dbReference type="Proteomes" id="UP000295416">
    <property type="component" value="Unassembled WGS sequence"/>
</dbReference>
<evidence type="ECO:0000256" key="7">
    <source>
        <dbReference type="ARBA" id="ARBA00022989"/>
    </source>
</evidence>
<name>A0A4V2SLE0_9BACL</name>
<keyword evidence="15" id="KW-1185">Reference proteome</keyword>
<protein>
    <recommendedName>
        <fullName evidence="12">Cardiolipin synthase</fullName>
        <ecNumber evidence="12">2.7.8.-</ecNumber>
    </recommendedName>
</protein>
<dbReference type="SUPFAM" id="SSF56024">
    <property type="entry name" value="Phospholipase D/nuclease"/>
    <property type="match status" value="2"/>
</dbReference>
<feature type="domain" description="PLD phosphodiesterase" evidence="13">
    <location>
        <begin position="137"/>
        <end position="164"/>
    </location>
</feature>
<dbReference type="PROSITE" id="PS50035">
    <property type="entry name" value="PLD"/>
    <property type="match status" value="2"/>
</dbReference>
<evidence type="ECO:0000256" key="6">
    <source>
        <dbReference type="ARBA" id="ARBA00022737"/>
    </source>
</evidence>
<evidence type="ECO:0000256" key="3">
    <source>
        <dbReference type="ARBA" id="ARBA00022516"/>
    </source>
</evidence>
<evidence type="ECO:0000256" key="11">
    <source>
        <dbReference type="ARBA" id="ARBA00023264"/>
    </source>
</evidence>
<dbReference type="InterPro" id="IPR025202">
    <property type="entry name" value="PLD-like_dom"/>
</dbReference>
<keyword evidence="6" id="KW-0677">Repeat</keyword>
<dbReference type="EC" id="2.7.8.-" evidence="12"/>
<dbReference type="SMART" id="SM00155">
    <property type="entry name" value="PLDc"/>
    <property type="match status" value="2"/>
</dbReference>
<sequence>MIIVILLFVLIIGGLLDLYFGYKTKHQSIPVFEPKTGRSDMECFMDGRPFFKALKEDIQQAKNHVHILFFIFRDDQLGKAFLKLLKEKAQSGVTVRLLVDAVGSRELPKKEIQKLEAAGVHFAWTAKPSFPFYFYHLNRRNHRKITVIDGTIGYFGGYNVGDEYLGKKAELGVWRDYHLRLIGENVHTLQEQFLNDWKRATKENIQQDGLFPSATTGSFDMTLVSTNGKHLEQPFIDHINKANKTLIIGSPYFIPSERLQEALLNRLDAGVKITILLPMKKDHPLVKPASYKYLKPLLEKGCRLFHFYEGFYHAKAFIIDDSSCYIGTANFDKRSLFWNDELSGFIEDPIFTQKVKEMVRLDLENRSTEMTLKDLNNRSWFEKVKTPLSSMFSPLL</sequence>
<dbReference type="Pfam" id="PF13091">
    <property type="entry name" value="PLDc_2"/>
    <property type="match status" value="2"/>
</dbReference>
<keyword evidence="3" id="KW-0444">Lipid biosynthesis</keyword>
<dbReference type="EMBL" id="SLXK01000033">
    <property type="protein sequence ID" value="TCP23016.1"/>
    <property type="molecule type" value="Genomic_DNA"/>
</dbReference>
<evidence type="ECO:0000256" key="9">
    <source>
        <dbReference type="ARBA" id="ARBA00023136"/>
    </source>
</evidence>
<evidence type="ECO:0000259" key="13">
    <source>
        <dbReference type="PROSITE" id="PS50035"/>
    </source>
</evidence>
<keyword evidence="8" id="KW-0443">Lipid metabolism</keyword>
<keyword evidence="10" id="KW-0594">Phospholipid biosynthesis</keyword>
<dbReference type="CDD" id="cd09112">
    <property type="entry name" value="PLDc_CLS_2"/>
    <property type="match status" value="1"/>
</dbReference>
<evidence type="ECO:0000313" key="15">
    <source>
        <dbReference type="Proteomes" id="UP000295416"/>
    </source>
</evidence>
<keyword evidence="7" id="KW-1133">Transmembrane helix</keyword>